<feature type="domain" description="DUF4440" evidence="2">
    <location>
        <begin position="33"/>
        <end position="137"/>
    </location>
</feature>
<evidence type="ECO:0000313" key="3">
    <source>
        <dbReference type="EMBL" id="MCU9848496.1"/>
    </source>
</evidence>
<dbReference type="EMBL" id="JAOVQO010000009">
    <property type="protein sequence ID" value="MCU9848496.1"/>
    <property type="molecule type" value="Genomic_DNA"/>
</dbReference>
<dbReference type="SUPFAM" id="SSF54427">
    <property type="entry name" value="NTF2-like"/>
    <property type="match status" value="1"/>
</dbReference>
<dbReference type="InterPro" id="IPR027843">
    <property type="entry name" value="DUF4440"/>
</dbReference>
<dbReference type="Proteomes" id="UP001209535">
    <property type="component" value="Unassembled WGS sequence"/>
</dbReference>
<name>A0ABT2X3H8_9RHOB</name>
<sequence length="149" mass="15555">MKTTTRNLALVWAILVPTLAWADDGAAIGERNAAFEAAFNGGDAAGVAALYSADAVLMPPDMAMVNGREGAEALWAGFIEAGATDLDLTTVTLDLAGDMANEIGTFTLSVPDGNGGMQSVAGKYIVIWKRDEAGAWNLHWDIWNADPAG</sequence>
<dbReference type="Gene3D" id="3.10.450.50">
    <property type="match status" value="1"/>
</dbReference>
<evidence type="ECO:0000313" key="4">
    <source>
        <dbReference type="Proteomes" id="UP001209535"/>
    </source>
</evidence>
<evidence type="ECO:0000256" key="1">
    <source>
        <dbReference type="SAM" id="SignalP"/>
    </source>
</evidence>
<feature type="signal peptide" evidence="1">
    <location>
        <begin position="1"/>
        <end position="22"/>
    </location>
</feature>
<reference evidence="3 4" key="1">
    <citation type="submission" date="2022-10" db="EMBL/GenBank/DDBJ databases">
        <title>Defluviimonas sp. nov., isolated from ocean surface sediments.</title>
        <authorList>
            <person name="He W."/>
            <person name="Wang L."/>
            <person name="Zhang D.-F."/>
        </authorList>
    </citation>
    <scope>NUCLEOTIDE SEQUENCE [LARGE SCALE GENOMIC DNA]</scope>
    <source>
        <strain evidence="3 4">WL0024</strain>
    </source>
</reference>
<dbReference type="Pfam" id="PF14534">
    <property type="entry name" value="DUF4440"/>
    <property type="match status" value="1"/>
</dbReference>
<dbReference type="InterPro" id="IPR032710">
    <property type="entry name" value="NTF2-like_dom_sf"/>
</dbReference>
<keyword evidence="1" id="KW-0732">Signal</keyword>
<feature type="chain" id="PRO_5046035380" evidence="1">
    <location>
        <begin position="23"/>
        <end position="149"/>
    </location>
</feature>
<organism evidence="3 4">
    <name type="scientific">Albidovulum salinarum</name>
    <dbReference type="NCBI Taxonomy" id="2984153"/>
    <lineage>
        <taxon>Bacteria</taxon>
        <taxon>Pseudomonadati</taxon>
        <taxon>Pseudomonadota</taxon>
        <taxon>Alphaproteobacteria</taxon>
        <taxon>Rhodobacterales</taxon>
        <taxon>Paracoccaceae</taxon>
        <taxon>Albidovulum</taxon>
    </lineage>
</organism>
<proteinExistence type="predicted"/>
<comment type="caution">
    <text evidence="3">The sequence shown here is derived from an EMBL/GenBank/DDBJ whole genome shotgun (WGS) entry which is preliminary data.</text>
</comment>
<dbReference type="CDD" id="cd00531">
    <property type="entry name" value="NTF2_like"/>
    <property type="match status" value="1"/>
</dbReference>
<accession>A0ABT2X3H8</accession>
<gene>
    <name evidence="3" type="ORF">OEZ60_10785</name>
</gene>
<evidence type="ECO:0000259" key="2">
    <source>
        <dbReference type="Pfam" id="PF14534"/>
    </source>
</evidence>
<protein>
    <submittedName>
        <fullName evidence="3">DUF4440 domain-containing protein</fullName>
    </submittedName>
</protein>
<keyword evidence="4" id="KW-1185">Reference proteome</keyword>
<dbReference type="RefSeq" id="WP_263335879.1">
    <property type="nucleotide sequence ID" value="NZ_JAOVQO010000009.1"/>
</dbReference>